<protein>
    <submittedName>
        <fullName evidence="12">Uncharacterized protein</fullName>
    </submittedName>
</protein>
<dbReference type="GO" id="GO:0000139">
    <property type="term" value="C:Golgi membrane"/>
    <property type="evidence" value="ECO:0007669"/>
    <property type="project" value="UniProtKB-SubCell"/>
</dbReference>
<keyword evidence="8" id="KW-0333">Golgi apparatus</keyword>
<name>A0A5B8MSA6_9CHLO</name>
<evidence type="ECO:0000313" key="12">
    <source>
        <dbReference type="EMBL" id="QDZ23479.1"/>
    </source>
</evidence>
<keyword evidence="7" id="KW-1133">Transmembrane helix</keyword>
<dbReference type="GO" id="GO:0097503">
    <property type="term" value="P:sialylation"/>
    <property type="evidence" value="ECO:0007669"/>
    <property type="project" value="TreeGrafter"/>
</dbReference>
<sequence length="250" mass="27813">MGLGGWVGLFLLLACVFGSVAAEVANQTRSLPSYVSSDAMWMPPASGGPLAPIVLVGNGPSVLTKHYINGSTLGEIVDTYEEVGRFNLHKTKGFEQLVGSKTTICFMGQLKRPQKQKPFCPRYIVPVVAVEKSKHHKKVNRGTIKQVVKRFYSSKGLANKMEFMTDHVQKALKNKYKLKAGPSTGIQAILYCVQKYKKVAIAGFDFLRGDHKHYFEKKKKKNTSHDMKGEANVILSLESEGKLFIIDKYK</sequence>
<evidence type="ECO:0000256" key="9">
    <source>
        <dbReference type="ARBA" id="ARBA00023136"/>
    </source>
</evidence>
<proteinExistence type="inferred from homology"/>
<organism evidence="12 13">
    <name type="scientific">Chloropicon primus</name>
    <dbReference type="NCBI Taxonomy" id="1764295"/>
    <lineage>
        <taxon>Eukaryota</taxon>
        <taxon>Viridiplantae</taxon>
        <taxon>Chlorophyta</taxon>
        <taxon>Chloropicophyceae</taxon>
        <taxon>Chloropicales</taxon>
        <taxon>Chloropicaceae</taxon>
        <taxon>Chloropicon</taxon>
    </lineage>
</organism>
<comment type="similarity">
    <text evidence="2">Belongs to the glycosyltransferase 29 family.</text>
</comment>
<gene>
    <name evidence="12" type="ORF">A3770_10p59970</name>
</gene>
<dbReference type="PANTHER" id="PTHR46032">
    <property type="entry name" value="ALPHA-2,3-SIALYLTRANSFERASE ST3GAL I ISOFORM X1"/>
    <property type="match status" value="1"/>
</dbReference>
<evidence type="ECO:0000256" key="5">
    <source>
        <dbReference type="ARBA" id="ARBA00022692"/>
    </source>
</evidence>
<evidence type="ECO:0000256" key="2">
    <source>
        <dbReference type="ARBA" id="ARBA00006003"/>
    </source>
</evidence>
<dbReference type="Gene3D" id="3.90.1480.20">
    <property type="entry name" value="Glycosyl transferase family 29"/>
    <property type="match status" value="1"/>
</dbReference>
<evidence type="ECO:0000313" key="13">
    <source>
        <dbReference type="Proteomes" id="UP000316726"/>
    </source>
</evidence>
<dbReference type="InterPro" id="IPR051757">
    <property type="entry name" value="Beta-gal_alpha2-3_sialyltrans"/>
</dbReference>
<dbReference type="OrthoDB" id="10264956at2759"/>
<keyword evidence="10" id="KW-0325">Glycoprotein</keyword>
<evidence type="ECO:0000256" key="1">
    <source>
        <dbReference type="ARBA" id="ARBA00004323"/>
    </source>
</evidence>
<evidence type="ECO:0000256" key="8">
    <source>
        <dbReference type="ARBA" id="ARBA00023034"/>
    </source>
</evidence>
<dbReference type="PANTHER" id="PTHR46032:SF5">
    <property type="entry name" value="ST3 BETA-GALACTOSIDE ALPHA-2,3-SIALYLTRANSFERASE 8"/>
    <property type="match status" value="1"/>
</dbReference>
<evidence type="ECO:0000256" key="6">
    <source>
        <dbReference type="ARBA" id="ARBA00022968"/>
    </source>
</evidence>
<evidence type="ECO:0000256" key="4">
    <source>
        <dbReference type="ARBA" id="ARBA00022679"/>
    </source>
</evidence>
<feature type="signal peptide" evidence="11">
    <location>
        <begin position="1"/>
        <end position="22"/>
    </location>
</feature>
<keyword evidence="9" id="KW-0472">Membrane</keyword>
<evidence type="ECO:0000256" key="11">
    <source>
        <dbReference type="SAM" id="SignalP"/>
    </source>
</evidence>
<keyword evidence="11" id="KW-0732">Signal</keyword>
<keyword evidence="13" id="KW-1185">Reference proteome</keyword>
<dbReference type="Proteomes" id="UP000316726">
    <property type="component" value="Chromosome 10"/>
</dbReference>
<dbReference type="EMBL" id="CP031043">
    <property type="protein sequence ID" value="QDZ23479.1"/>
    <property type="molecule type" value="Genomic_DNA"/>
</dbReference>
<dbReference type="InterPro" id="IPR001675">
    <property type="entry name" value="Glyco_trans_29"/>
</dbReference>
<keyword evidence="4" id="KW-0808">Transferase</keyword>
<keyword evidence="3" id="KW-0328">Glycosyltransferase</keyword>
<dbReference type="AlphaFoldDB" id="A0A5B8MSA6"/>
<keyword evidence="5" id="KW-0812">Transmembrane</keyword>
<keyword evidence="6" id="KW-0735">Signal-anchor</keyword>
<dbReference type="Pfam" id="PF00777">
    <property type="entry name" value="Glyco_transf_29"/>
    <property type="match status" value="1"/>
</dbReference>
<comment type="subcellular location">
    <subcellularLocation>
        <location evidence="1">Golgi apparatus membrane</location>
        <topology evidence="1">Single-pass type II membrane protein</topology>
    </subcellularLocation>
</comment>
<evidence type="ECO:0000256" key="3">
    <source>
        <dbReference type="ARBA" id="ARBA00022676"/>
    </source>
</evidence>
<reference evidence="12 13" key="1">
    <citation type="submission" date="2018-07" db="EMBL/GenBank/DDBJ databases">
        <title>The complete nuclear genome of the prasinophyte Chloropicon primus (CCMP1205).</title>
        <authorList>
            <person name="Pombert J.-F."/>
            <person name="Otis C."/>
            <person name="Turmel M."/>
            <person name="Lemieux C."/>
        </authorList>
    </citation>
    <scope>NUCLEOTIDE SEQUENCE [LARGE SCALE GENOMIC DNA]</scope>
    <source>
        <strain evidence="12 13">CCMP1205</strain>
    </source>
</reference>
<evidence type="ECO:0000256" key="10">
    <source>
        <dbReference type="ARBA" id="ARBA00023180"/>
    </source>
</evidence>
<dbReference type="GO" id="GO:0003836">
    <property type="term" value="F:beta-galactoside (CMP) alpha-2,3-sialyltransferase activity"/>
    <property type="evidence" value="ECO:0007669"/>
    <property type="project" value="TreeGrafter"/>
</dbReference>
<dbReference type="InterPro" id="IPR038578">
    <property type="entry name" value="GT29-like_sf"/>
</dbReference>
<evidence type="ECO:0000256" key="7">
    <source>
        <dbReference type="ARBA" id="ARBA00022989"/>
    </source>
</evidence>
<accession>A0A5B8MSA6</accession>
<feature type="chain" id="PRO_5023119152" evidence="11">
    <location>
        <begin position="23"/>
        <end position="250"/>
    </location>
</feature>